<gene>
    <name evidence="16" type="primary">ZNF182_24</name>
    <name evidence="16" type="ORF">AVEN_7277_1</name>
</gene>
<evidence type="ECO:0000256" key="7">
    <source>
        <dbReference type="ARBA" id="ARBA00022771"/>
    </source>
</evidence>
<dbReference type="Pfam" id="PF12874">
    <property type="entry name" value="zf-met"/>
    <property type="match status" value="1"/>
</dbReference>
<comment type="function">
    <text evidence="1">May be involved in transcriptional regulation.</text>
</comment>
<dbReference type="GO" id="GO:0006357">
    <property type="term" value="P:regulation of transcription by RNA polymerase II"/>
    <property type="evidence" value="ECO:0007669"/>
    <property type="project" value="UniProtKB-ARBA"/>
</dbReference>
<dbReference type="SMART" id="SM00355">
    <property type="entry name" value="ZnF_C2H2"/>
    <property type="match status" value="3"/>
</dbReference>
<evidence type="ECO:0000256" key="4">
    <source>
        <dbReference type="ARBA" id="ARBA00022499"/>
    </source>
</evidence>
<feature type="domain" description="C2H2-type" evidence="15">
    <location>
        <begin position="131"/>
        <end position="158"/>
    </location>
</feature>
<evidence type="ECO:0000256" key="11">
    <source>
        <dbReference type="ARBA" id="ARBA00023125"/>
    </source>
</evidence>
<dbReference type="EMBL" id="BGPR01002429">
    <property type="protein sequence ID" value="GBM73295.1"/>
    <property type="molecule type" value="Genomic_DNA"/>
</dbReference>
<keyword evidence="9" id="KW-0832">Ubl conjugation</keyword>
<organism evidence="16 17">
    <name type="scientific">Araneus ventricosus</name>
    <name type="common">Orbweaver spider</name>
    <name type="synonym">Epeira ventricosa</name>
    <dbReference type="NCBI Taxonomy" id="182803"/>
    <lineage>
        <taxon>Eukaryota</taxon>
        <taxon>Metazoa</taxon>
        <taxon>Ecdysozoa</taxon>
        <taxon>Arthropoda</taxon>
        <taxon>Chelicerata</taxon>
        <taxon>Arachnida</taxon>
        <taxon>Araneae</taxon>
        <taxon>Araneomorphae</taxon>
        <taxon>Entelegynae</taxon>
        <taxon>Araneoidea</taxon>
        <taxon>Araneidae</taxon>
        <taxon>Araneus</taxon>
    </lineage>
</organism>
<keyword evidence="10" id="KW-0805">Transcription regulation</keyword>
<evidence type="ECO:0000313" key="16">
    <source>
        <dbReference type="EMBL" id="GBM73295.1"/>
    </source>
</evidence>
<name>A0A4Y2I6Q5_ARAVE</name>
<proteinExistence type="inferred from homology"/>
<dbReference type="GO" id="GO:0005634">
    <property type="term" value="C:nucleus"/>
    <property type="evidence" value="ECO:0007669"/>
    <property type="project" value="UniProtKB-SubCell"/>
</dbReference>
<reference evidence="16 17" key="1">
    <citation type="journal article" date="2019" name="Sci. Rep.">
        <title>Orb-weaving spider Araneus ventricosus genome elucidates the spidroin gene catalogue.</title>
        <authorList>
            <person name="Kono N."/>
            <person name="Nakamura H."/>
            <person name="Ohtoshi R."/>
            <person name="Moran D.A.P."/>
            <person name="Shinohara A."/>
            <person name="Yoshida Y."/>
            <person name="Fujiwara M."/>
            <person name="Mori M."/>
            <person name="Tomita M."/>
            <person name="Arakawa K."/>
        </authorList>
    </citation>
    <scope>NUCLEOTIDE SEQUENCE [LARGE SCALE GENOMIC DNA]</scope>
</reference>
<dbReference type="InterPro" id="IPR036236">
    <property type="entry name" value="Znf_C2H2_sf"/>
</dbReference>
<evidence type="ECO:0000259" key="15">
    <source>
        <dbReference type="PROSITE" id="PS50157"/>
    </source>
</evidence>
<keyword evidence="17" id="KW-1185">Reference proteome</keyword>
<keyword evidence="4" id="KW-1017">Isopeptide bond</keyword>
<evidence type="ECO:0000256" key="5">
    <source>
        <dbReference type="ARBA" id="ARBA00022723"/>
    </source>
</evidence>
<dbReference type="SUPFAM" id="SSF57667">
    <property type="entry name" value="beta-beta-alpha zinc fingers"/>
    <property type="match status" value="3"/>
</dbReference>
<evidence type="ECO:0000256" key="8">
    <source>
        <dbReference type="ARBA" id="ARBA00022833"/>
    </source>
</evidence>
<dbReference type="InterPro" id="IPR013087">
    <property type="entry name" value="Znf_C2H2_type"/>
</dbReference>
<evidence type="ECO:0000256" key="13">
    <source>
        <dbReference type="ARBA" id="ARBA00023242"/>
    </source>
</evidence>
<evidence type="ECO:0000256" key="14">
    <source>
        <dbReference type="PROSITE-ProRule" id="PRU00042"/>
    </source>
</evidence>
<dbReference type="Pfam" id="PF00096">
    <property type="entry name" value="zf-C2H2"/>
    <property type="match status" value="2"/>
</dbReference>
<sequence>MTETTNFVPSADDTDANLRSGVMEDSYSSAKGLANPCCSVPTDKNFSRKYYGERRHAQIKRKIVKCHKCKENFIHKLRFKPNSSEEEESKQYCDHCLQKKNMFQCNLCHKSFGFKSWLAIHYRSHLKLRPYTCELCGRSFARKQVLRCHYRTHTGEKPYCCDICGKNFTQKSNLIMHNRKHLNEKLCECYMCKKIFVHRFKIGQERYEDSAANQYYCDLCKESRDIFEKLSKPLEMFTQKNIFLNLPALI</sequence>
<keyword evidence="7 14" id="KW-0863">Zinc-finger</keyword>
<dbReference type="PANTHER" id="PTHR23226">
    <property type="entry name" value="ZINC FINGER AND SCAN DOMAIN-CONTAINING"/>
    <property type="match status" value="1"/>
</dbReference>
<dbReference type="GO" id="GO:0008270">
    <property type="term" value="F:zinc ion binding"/>
    <property type="evidence" value="ECO:0007669"/>
    <property type="project" value="UniProtKB-KW"/>
</dbReference>
<evidence type="ECO:0000256" key="10">
    <source>
        <dbReference type="ARBA" id="ARBA00023015"/>
    </source>
</evidence>
<dbReference type="FunFam" id="3.30.160.60:FF:001792">
    <property type="entry name" value="Zinc finger and BTB domain-containing 40"/>
    <property type="match status" value="1"/>
</dbReference>
<evidence type="ECO:0000313" key="17">
    <source>
        <dbReference type="Proteomes" id="UP000499080"/>
    </source>
</evidence>
<keyword evidence="5" id="KW-0479">Metal-binding</keyword>
<comment type="similarity">
    <text evidence="3">Belongs to the krueppel C2H2-type zinc-finger protein family.</text>
</comment>
<comment type="caution">
    <text evidence="16">The sequence shown here is derived from an EMBL/GenBank/DDBJ whole genome shotgun (WGS) entry which is preliminary data.</text>
</comment>
<dbReference type="OrthoDB" id="8823111at2759"/>
<feature type="domain" description="C2H2-type" evidence="15">
    <location>
        <begin position="159"/>
        <end position="186"/>
    </location>
</feature>
<feature type="domain" description="C2H2-type" evidence="15">
    <location>
        <begin position="103"/>
        <end position="130"/>
    </location>
</feature>
<dbReference type="Proteomes" id="UP000499080">
    <property type="component" value="Unassembled WGS sequence"/>
</dbReference>
<accession>A0A4Y2I6Q5</accession>
<dbReference type="Gene3D" id="3.30.160.60">
    <property type="entry name" value="Classic Zinc Finger"/>
    <property type="match status" value="2"/>
</dbReference>
<keyword evidence="11" id="KW-0238">DNA-binding</keyword>
<keyword evidence="6" id="KW-0677">Repeat</keyword>
<keyword evidence="13" id="KW-0539">Nucleus</keyword>
<evidence type="ECO:0000256" key="12">
    <source>
        <dbReference type="ARBA" id="ARBA00023163"/>
    </source>
</evidence>
<dbReference type="PROSITE" id="PS50157">
    <property type="entry name" value="ZINC_FINGER_C2H2_2"/>
    <property type="match status" value="3"/>
</dbReference>
<keyword evidence="12" id="KW-0804">Transcription</keyword>
<dbReference type="GO" id="GO:0003677">
    <property type="term" value="F:DNA binding"/>
    <property type="evidence" value="ECO:0007669"/>
    <property type="project" value="UniProtKB-KW"/>
</dbReference>
<evidence type="ECO:0000256" key="2">
    <source>
        <dbReference type="ARBA" id="ARBA00004123"/>
    </source>
</evidence>
<evidence type="ECO:0000256" key="9">
    <source>
        <dbReference type="ARBA" id="ARBA00022843"/>
    </source>
</evidence>
<evidence type="ECO:0000256" key="1">
    <source>
        <dbReference type="ARBA" id="ARBA00003767"/>
    </source>
</evidence>
<protein>
    <submittedName>
        <fullName evidence="16">Zinc finger protein 182</fullName>
    </submittedName>
</protein>
<dbReference type="AlphaFoldDB" id="A0A4Y2I6Q5"/>
<evidence type="ECO:0000256" key="3">
    <source>
        <dbReference type="ARBA" id="ARBA00006991"/>
    </source>
</evidence>
<evidence type="ECO:0000256" key="6">
    <source>
        <dbReference type="ARBA" id="ARBA00022737"/>
    </source>
</evidence>
<dbReference type="FunFam" id="3.30.160.60:FF:001289">
    <property type="entry name" value="Zinc finger protein 574"/>
    <property type="match status" value="1"/>
</dbReference>
<keyword evidence="8" id="KW-0862">Zinc</keyword>
<comment type="subcellular location">
    <subcellularLocation>
        <location evidence="2">Nucleus</location>
    </subcellularLocation>
</comment>
<dbReference type="PROSITE" id="PS00028">
    <property type="entry name" value="ZINC_FINGER_C2H2_1"/>
    <property type="match status" value="3"/>
</dbReference>